<reference evidence="1" key="1">
    <citation type="submission" date="2017-08" db="EMBL/GenBank/DDBJ databases">
        <authorList>
            <person name="Polle J.E."/>
            <person name="Barry K."/>
            <person name="Cushman J."/>
            <person name="Schmutz J."/>
            <person name="Tran D."/>
            <person name="Hathwaick L.T."/>
            <person name="Yim W.C."/>
            <person name="Jenkins J."/>
            <person name="Mckie-Krisberg Z.M."/>
            <person name="Prochnik S."/>
            <person name="Lindquist E."/>
            <person name="Dockter R.B."/>
            <person name="Adam C."/>
            <person name="Molina H."/>
            <person name="Bunkerborg J."/>
            <person name="Jin E."/>
            <person name="Buchheim M."/>
            <person name="Magnuson J."/>
        </authorList>
    </citation>
    <scope>NUCLEOTIDE SEQUENCE</scope>
    <source>
        <strain evidence="1">CCAP 19/18</strain>
    </source>
</reference>
<dbReference type="Proteomes" id="UP000815325">
    <property type="component" value="Unassembled WGS sequence"/>
</dbReference>
<comment type="caution">
    <text evidence="1">The sequence shown here is derived from an EMBL/GenBank/DDBJ whole genome shotgun (WGS) entry which is preliminary data.</text>
</comment>
<gene>
    <name evidence="1" type="ORF">DUNSADRAFT_12737</name>
</gene>
<evidence type="ECO:0000313" key="1">
    <source>
        <dbReference type="EMBL" id="KAF5831683.1"/>
    </source>
</evidence>
<evidence type="ECO:0000313" key="2">
    <source>
        <dbReference type="Proteomes" id="UP000815325"/>
    </source>
</evidence>
<accession>A0ABQ7GAV4</accession>
<organism evidence="1 2">
    <name type="scientific">Dunaliella salina</name>
    <name type="common">Green alga</name>
    <name type="synonym">Protococcus salinus</name>
    <dbReference type="NCBI Taxonomy" id="3046"/>
    <lineage>
        <taxon>Eukaryota</taxon>
        <taxon>Viridiplantae</taxon>
        <taxon>Chlorophyta</taxon>
        <taxon>core chlorophytes</taxon>
        <taxon>Chlorophyceae</taxon>
        <taxon>CS clade</taxon>
        <taxon>Chlamydomonadales</taxon>
        <taxon>Dunaliellaceae</taxon>
        <taxon>Dunaliella</taxon>
    </lineage>
</organism>
<dbReference type="EMBL" id="MU069929">
    <property type="protein sequence ID" value="KAF5831683.1"/>
    <property type="molecule type" value="Genomic_DNA"/>
</dbReference>
<name>A0ABQ7GAV4_DUNSA</name>
<keyword evidence="2" id="KW-1185">Reference proteome</keyword>
<proteinExistence type="predicted"/>
<protein>
    <submittedName>
        <fullName evidence="1">Uncharacterized protein</fullName>
    </submittedName>
</protein>
<sequence length="107" mass="11237">MGNEKTALKEGGKKGQDLSGMAQMGGVTFFNVSAEEPNGDWKLLEKVMEGANAPVDETAEERKGGAGIRDEAITAGFQLFKAKGLVPANADSDSDDVNYAEAAGVEW</sequence>